<dbReference type="PANTHER" id="PTHR37535">
    <property type="entry name" value="FLUG DOMAIN PROTEIN"/>
    <property type="match status" value="1"/>
</dbReference>
<keyword evidence="1" id="KW-0862">Zinc</keyword>
<accession>A0AAD6VV57</accession>
<dbReference type="GO" id="GO:0008270">
    <property type="term" value="F:zinc ion binding"/>
    <property type="evidence" value="ECO:0007669"/>
    <property type="project" value="UniProtKB-KW"/>
</dbReference>
<evidence type="ECO:0000313" key="5">
    <source>
        <dbReference type="Proteomes" id="UP001219525"/>
    </source>
</evidence>
<dbReference type="EMBL" id="JARJCW010000008">
    <property type="protein sequence ID" value="KAJ7221347.1"/>
    <property type="molecule type" value="Genomic_DNA"/>
</dbReference>
<reference evidence="4" key="1">
    <citation type="submission" date="2023-03" db="EMBL/GenBank/DDBJ databases">
        <title>Massive genome expansion in bonnet fungi (Mycena s.s.) driven by repeated elements and novel gene families across ecological guilds.</title>
        <authorList>
            <consortium name="Lawrence Berkeley National Laboratory"/>
            <person name="Harder C.B."/>
            <person name="Miyauchi S."/>
            <person name="Viragh M."/>
            <person name="Kuo A."/>
            <person name="Thoen E."/>
            <person name="Andreopoulos B."/>
            <person name="Lu D."/>
            <person name="Skrede I."/>
            <person name="Drula E."/>
            <person name="Henrissat B."/>
            <person name="Morin E."/>
            <person name="Kohler A."/>
            <person name="Barry K."/>
            <person name="LaButti K."/>
            <person name="Morin E."/>
            <person name="Salamov A."/>
            <person name="Lipzen A."/>
            <person name="Mereny Z."/>
            <person name="Hegedus B."/>
            <person name="Baldrian P."/>
            <person name="Stursova M."/>
            <person name="Weitz H."/>
            <person name="Taylor A."/>
            <person name="Grigoriev I.V."/>
            <person name="Nagy L.G."/>
            <person name="Martin F."/>
            <person name="Kauserud H."/>
        </authorList>
    </citation>
    <scope>NUCLEOTIDE SEQUENCE</scope>
    <source>
        <strain evidence="4">9144</strain>
    </source>
</reference>
<dbReference type="InterPro" id="IPR013087">
    <property type="entry name" value="Znf_C2H2_type"/>
</dbReference>
<dbReference type="AlphaFoldDB" id="A0AAD6VV57"/>
<dbReference type="PROSITE" id="PS50157">
    <property type="entry name" value="ZINC_FINGER_C2H2_2"/>
    <property type="match status" value="1"/>
</dbReference>
<feature type="domain" description="C2H2-type" evidence="3">
    <location>
        <begin position="1149"/>
        <end position="1177"/>
    </location>
</feature>
<keyword evidence="5" id="KW-1185">Reference proteome</keyword>
<name>A0AAD6VV57_9AGAR</name>
<dbReference type="PANTHER" id="PTHR37535:SF3">
    <property type="entry name" value="FLUG DOMAIN-CONTAINING PROTEIN"/>
    <property type="match status" value="1"/>
</dbReference>
<feature type="compositionally biased region" description="Basic and acidic residues" evidence="2">
    <location>
        <begin position="1130"/>
        <end position="1143"/>
    </location>
</feature>
<organism evidence="4 5">
    <name type="scientific">Mycena pura</name>
    <dbReference type="NCBI Taxonomy" id="153505"/>
    <lineage>
        <taxon>Eukaryota</taxon>
        <taxon>Fungi</taxon>
        <taxon>Dikarya</taxon>
        <taxon>Basidiomycota</taxon>
        <taxon>Agaricomycotina</taxon>
        <taxon>Agaricomycetes</taxon>
        <taxon>Agaricomycetidae</taxon>
        <taxon>Agaricales</taxon>
        <taxon>Marasmiineae</taxon>
        <taxon>Mycenaceae</taxon>
        <taxon>Mycena</taxon>
    </lineage>
</organism>
<feature type="region of interest" description="Disordered" evidence="2">
    <location>
        <begin position="1120"/>
        <end position="1144"/>
    </location>
</feature>
<evidence type="ECO:0000256" key="1">
    <source>
        <dbReference type="PROSITE-ProRule" id="PRU00042"/>
    </source>
</evidence>
<evidence type="ECO:0000313" key="4">
    <source>
        <dbReference type="EMBL" id="KAJ7221347.1"/>
    </source>
</evidence>
<evidence type="ECO:0000256" key="2">
    <source>
        <dbReference type="SAM" id="MobiDB-lite"/>
    </source>
</evidence>
<feature type="region of interest" description="Disordered" evidence="2">
    <location>
        <begin position="542"/>
        <end position="561"/>
    </location>
</feature>
<keyword evidence="1" id="KW-0479">Metal-binding</keyword>
<protein>
    <recommendedName>
        <fullName evidence="3">C2H2-type domain-containing protein</fullName>
    </recommendedName>
</protein>
<comment type="caution">
    <text evidence="4">The sequence shown here is derived from an EMBL/GenBank/DDBJ whole genome shotgun (WGS) entry which is preliminary data.</text>
</comment>
<keyword evidence="1" id="KW-0863">Zinc-finger</keyword>
<dbReference type="Proteomes" id="UP001219525">
    <property type="component" value="Unassembled WGS sequence"/>
</dbReference>
<dbReference type="Pfam" id="PF11917">
    <property type="entry name" value="DUF3435"/>
    <property type="match status" value="1"/>
</dbReference>
<dbReference type="InterPro" id="IPR021842">
    <property type="entry name" value="DUF3435"/>
</dbReference>
<sequence>MPLLTSGPISDKERFLQRMQANETIQTTFEQGLDGITHFANLTKPTMGKHDLVRGKWRDFVDLQREEFGQDDLPPEIEPGVKMVSEGTVKLFILYLAQSLRGLLSEHCTRRSVQDYMYTFFACWRRYANVHPPRELTYQSLQYLKSLELVTLAPITRNIREKPTASEVDLEKLIRHAWADRRYLVTSRGKLQFIAVNILAALTSQRPGTLIESTNYRGSNEAIQWRDVNFIVLPNTDTPSEPRVAVAVRFRNPKGHRNEPQYFSTAYVVMEPLGSRAYCLVTLLLYLAFDDDIFEDIHLPEDVFRPAVFPTAPHILSVKQSVGSLPVFRADVVEDGVYSISPTQALRGSVHGDRLRKLSRLMGYILHLTMYSWRRGAAGKFAEMLADVDRQALMNHTPGSTMFQKSYQSRSFTHDLGGIWHGRGQDANAIELARSASSLSVGMDSTAPIQLGVHDRAQLLNEPELIEMRERTKKYKEEVRQLHLRRKSIDSETPEGEEEFAEVQGLIRVATKRLHTHVSQYNAVFQRESRVRIKLARDKHMAGNSRRQLGLAPVNPPEPRLATARPPLAAKTGQGPPTTRIVTSAGKENAQPPSQLALRLQAHLDVLEPEAELCDMLYHSSYDNVTEEALAVLNGYLGLPERPFALCYPGESPTKDEQCPVCNKPCRRGDKYVGEHIHSCLLAAQENTAQKYLEENFTPLLCQWTLCKSKDKLFSTRQAFVKHAEAHKVWMTGYSDRNPDRRCQWPLDDGELCLEDGQGMDSWERHFAQVHGINLHERVEGNYCIICAEWNIDELGDGLVWEDHQMRHFTELFSRFNQRHQGEVDRIPVGVEFMAAVDNAVEYETGSGFGGALPEFHGEIVNRVCLSPLYCPWCVFDESLPIEQRMFQYVFSVIIASLCLRFLRFVRSDRLARHVQKHMDEVDEQLEESTPLLCPVPSCGTHDFERVEFMTHMIAFHRIPLCGTFRVASVRRLKLPPQDLGDSDAEVAAAAPPSRKRKHKAATATAGFCLKCSSHYDNIGRHLSGTNCRIRNEYNALDDNGQRIKVVLKWELNNAEPLPTPGRTERKLHRCVQCRRQFTHIREHFENPGDCSVKSFRIDDPKSGVRRSTKTPLLNVKEWLENEETDDDRGEGPSKRARVESPEPQHTMFMCNKCNREFKRLSEITHHFRTLRANSRCLDRVFRQRDTTPGRKWQKAIPWASFEGNPDKVD</sequence>
<gene>
    <name evidence="4" type="ORF">GGX14DRAFT_558844</name>
</gene>
<proteinExistence type="predicted"/>
<evidence type="ECO:0000259" key="3">
    <source>
        <dbReference type="PROSITE" id="PS50157"/>
    </source>
</evidence>